<proteinExistence type="inferred from homology"/>
<keyword evidence="3" id="KW-0645">Protease</keyword>
<evidence type="ECO:0000256" key="5">
    <source>
        <dbReference type="ARBA" id="ARBA00023211"/>
    </source>
</evidence>
<dbReference type="EMBL" id="JADKGY010000035">
    <property type="protein sequence ID" value="MBK9985380.1"/>
    <property type="molecule type" value="Genomic_DNA"/>
</dbReference>
<reference evidence="7 8" key="1">
    <citation type="submission" date="2020-10" db="EMBL/GenBank/DDBJ databases">
        <title>Connecting structure to function with the recovery of over 1000 high-quality activated sludge metagenome-assembled genomes encoding full-length rRNA genes using long-read sequencing.</title>
        <authorList>
            <person name="Singleton C.M."/>
            <person name="Petriglieri F."/>
            <person name="Kristensen J.M."/>
            <person name="Kirkegaard R.H."/>
            <person name="Michaelsen T.Y."/>
            <person name="Andersen M.H."/>
            <person name="Karst S.M."/>
            <person name="Dueholm M.S."/>
            <person name="Nielsen P.H."/>
            <person name="Albertsen M."/>
        </authorList>
    </citation>
    <scope>NUCLEOTIDE SEQUENCE [LARGE SCALE GENOMIC DNA]</scope>
    <source>
        <strain evidence="7">Ribe_18-Q3-R11-54_MAXAC.273</strain>
    </source>
</reference>
<comment type="similarity">
    <text evidence="1">Belongs to the peptidase M17 family.</text>
</comment>
<dbReference type="GO" id="GO:0006508">
    <property type="term" value="P:proteolysis"/>
    <property type="evidence" value="ECO:0007669"/>
    <property type="project" value="UniProtKB-KW"/>
</dbReference>
<comment type="caution">
    <text evidence="7">The sequence shown here is derived from an EMBL/GenBank/DDBJ whole genome shotgun (WGS) entry which is preliminary data.</text>
</comment>
<dbReference type="PANTHER" id="PTHR11963">
    <property type="entry name" value="LEUCINE AMINOPEPTIDASE-RELATED"/>
    <property type="match status" value="1"/>
</dbReference>
<dbReference type="CDD" id="cd00433">
    <property type="entry name" value="Peptidase_M17"/>
    <property type="match status" value="1"/>
</dbReference>
<organism evidence="7 8">
    <name type="scientific">Candidatus Opimibacter skivensis</name>
    <dbReference type="NCBI Taxonomy" id="2982028"/>
    <lineage>
        <taxon>Bacteria</taxon>
        <taxon>Pseudomonadati</taxon>
        <taxon>Bacteroidota</taxon>
        <taxon>Saprospiria</taxon>
        <taxon>Saprospirales</taxon>
        <taxon>Saprospiraceae</taxon>
        <taxon>Candidatus Opimibacter</taxon>
    </lineage>
</organism>
<dbReference type="Gene3D" id="3.40.630.10">
    <property type="entry name" value="Zn peptidases"/>
    <property type="match status" value="1"/>
</dbReference>
<dbReference type="GO" id="GO:0070006">
    <property type="term" value="F:metalloaminopeptidase activity"/>
    <property type="evidence" value="ECO:0007669"/>
    <property type="project" value="InterPro"/>
</dbReference>
<evidence type="ECO:0000259" key="6">
    <source>
        <dbReference type="Pfam" id="PF00883"/>
    </source>
</evidence>
<evidence type="ECO:0000313" key="7">
    <source>
        <dbReference type="EMBL" id="MBK9985380.1"/>
    </source>
</evidence>
<dbReference type="PANTHER" id="PTHR11963:SF23">
    <property type="entry name" value="CYTOSOL AMINOPEPTIDASE"/>
    <property type="match status" value="1"/>
</dbReference>
<protein>
    <submittedName>
        <fullName evidence="7">Leucyl aminopeptidase</fullName>
    </submittedName>
</protein>
<dbReference type="Pfam" id="PF00883">
    <property type="entry name" value="Peptidase_M17"/>
    <property type="match status" value="1"/>
</dbReference>
<feature type="domain" description="Cytosol aminopeptidase" evidence="6">
    <location>
        <begin position="178"/>
        <end position="481"/>
    </location>
</feature>
<gene>
    <name evidence="7" type="ORF">IPP15_24075</name>
</gene>
<evidence type="ECO:0000256" key="4">
    <source>
        <dbReference type="ARBA" id="ARBA00022801"/>
    </source>
</evidence>
<dbReference type="GO" id="GO:0030145">
    <property type="term" value="F:manganese ion binding"/>
    <property type="evidence" value="ECO:0007669"/>
    <property type="project" value="InterPro"/>
</dbReference>
<keyword evidence="2 7" id="KW-0031">Aminopeptidase</keyword>
<keyword evidence="5" id="KW-0464">Manganese</keyword>
<dbReference type="InterPro" id="IPR011356">
    <property type="entry name" value="Leucine_aapep/pepB"/>
</dbReference>
<dbReference type="Proteomes" id="UP000808337">
    <property type="component" value="Unassembled WGS sequence"/>
</dbReference>
<dbReference type="SUPFAM" id="SSF53187">
    <property type="entry name" value="Zn-dependent exopeptidases"/>
    <property type="match status" value="1"/>
</dbReference>
<evidence type="ECO:0000256" key="2">
    <source>
        <dbReference type="ARBA" id="ARBA00022438"/>
    </source>
</evidence>
<dbReference type="InterPro" id="IPR000819">
    <property type="entry name" value="Peptidase_M17_C"/>
</dbReference>
<dbReference type="AlphaFoldDB" id="A0A9D7SY36"/>
<sequence>MQLKVQATLEDLLGAVDMLCIPSSKEMLDSLYRDVLTLVIPAETLPPVDEFVSAKSAVNLFFGHWNGRRIKLLLSYESEKLTEANVYSVSKKLAIRAKTEHPEKVGVLVHHLISPELIQSAMTGWTAGQYDLGIYKKVEENNSKNHLSSVYTFLPEGMAHSVAEDGITIGMVQQEVMELVNTPANYQSPAMLGEWAVKSADAYGYNANILDKRQLTQLGMHALLAVNRGSEEPAILIVTHYKHHEARKKIVLIGKGVIFDTGGISIKDSKNMHYMKSDMAGAAAALGTVEACARLGLKVDVMAITPVTDNSIGSAALKPGDVISSYAGKTIEVIDTDAEGRLILADALAYAVKEYKPDVMIDMATLTGSIIAAIGPHAAGLFTKNDELAASLTKAGETSGERLWRMPMFDDYHEDMQSDIADIKNLSDKPYAGSVTAAKFLEFFTAEHRSWAHLDIAGMGFQPNGFGKGYCATAYGVRLLVKWMKG</sequence>
<evidence type="ECO:0000313" key="8">
    <source>
        <dbReference type="Proteomes" id="UP000808337"/>
    </source>
</evidence>
<dbReference type="PRINTS" id="PR00481">
    <property type="entry name" value="LAMNOPPTDASE"/>
</dbReference>
<evidence type="ECO:0000256" key="3">
    <source>
        <dbReference type="ARBA" id="ARBA00022670"/>
    </source>
</evidence>
<keyword evidence="4" id="KW-0378">Hydrolase</keyword>
<evidence type="ECO:0000256" key="1">
    <source>
        <dbReference type="ARBA" id="ARBA00009528"/>
    </source>
</evidence>
<name>A0A9D7SY36_9BACT</name>
<dbReference type="GO" id="GO:0005737">
    <property type="term" value="C:cytoplasm"/>
    <property type="evidence" value="ECO:0007669"/>
    <property type="project" value="InterPro"/>
</dbReference>
<accession>A0A9D7SY36</accession>